<accession>U4LWG2</accession>
<dbReference type="EMBL" id="HF936171">
    <property type="protein sequence ID" value="CCX33743.1"/>
    <property type="molecule type" value="Genomic_DNA"/>
</dbReference>
<dbReference type="Proteomes" id="UP000018144">
    <property type="component" value="Unassembled WGS sequence"/>
</dbReference>
<feature type="signal peptide" evidence="1">
    <location>
        <begin position="1"/>
        <end position="17"/>
    </location>
</feature>
<reference evidence="2 3" key="1">
    <citation type="journal article" date="2013" name="PLoS Genet.">
        <title>The genome and development-dependent transcriptomes of Pyronema confluens: a window into fungal evolution.</title>
        <authorList>
            <person name="Traeger S."/>
            <person name="Altegoer F."/>
            <person name="Freitag M."/>
            <person name="Gabaldon T."/>
            <person name="Kempken F."/>
            <person name="Kumar A."/>
            <person name="Marcet-Houben M."/>
            <person name="Poggeler S."/>
            <person name="Stajich J.E."/>
            <person name="Nowrousian M."/>
        </authorList>
    </citation>
    <scope>NUCLEOTIDE SEQUENCE [LARGE SCALE GENOMIC DNA]</scope>
    <source>
        <strain evidence="3">CBS 100304</strain>
        <tissue evidence="2">Vegetative mycelium</tissue>
    </source>
</reference>
<evidence type="ECO:0000313" key="3">
    <source>
        <dbReference type="Proteomes" id="UP000018144"/>
    </source>
</evidence>
<keyword evidence="3" id="KW-1185">Reference proteome</keyword>
<proteinExistence type="predicted"/>
<name>U4LWG2_PYROM</name>
<organism evidence="2 3">
    <name type="scientific">Pyronema omphalodes (strain CBS 100304)</name>
    <name type="common">Pyronema confluens</name>
    <dbReference type="NCBI Taxonomy" id="1076935"/>
    <lineage>
        <taxon>Eukaryota</taxon>
        <taxon>Fungi</taxon>
        <taxon>Dikarya</taxon>
        <taxon>Ascomycota</taxon>
        <taxon>Pezizomycotina</taxon>
        <taxon>Pezizomycetes</taxon>
        <taxon>Pezizales</taxon>
        <taxon>Pyronemataceae</taxon>
        <taxon>Pyronema</taxon>
    </lineage>
</organism>
<feature type="chain" id="PRO_5004651992" evidence="1">
    <location>
        <begin position="18"/>
        <end position="92"/>
    </location>
</feature>
<sequence length="92" mass="10580">MMSLLFLLFHILRDASIFFLHSFHQSQYLLPKTELPNGSACYVIPFNLQAHRPQFPYSLPRLPGSGFPLLDNNNYDIVKAQEATPRFQSIQA</sequence>
<protein>
    <submittedName>
        <fullName evidence="2">Uncharacterized protein</fullName>
    </submittedName>
</protein>
<gene>
    <name evidence="2" type="ORF">PCON_01748</name>
</gene>
<dbReference type="AlphaFoldDB" id="U4LWG2"/>
<evidence type="ECO:0000313" key="2">
    <source>
        <dbReference type="EMBL" id="CCX33743.1"/>
    </source>
</evidence>
<evidence type="ECO:0000256" key="1">
    <source>
        <dbReference type="SAM" id="SignalP"/>
    </source>
</evidence>
<keyword evidence="1" id="KW-0732">Signal</keyword>